<proteinExistence type="predicted"/>
<keyword evidence="2" id="KW-1185">Reference proteome</keyword>
<dbReference type="AlphaFoldDB" id="A0A4Y2UER0"/>
<gene>
    <name evidence="1" type="ORF">AVEN_113098_1</name>
</gene>
<accession>A0A4Y2UER0</accession>
<evidence type="ECO:0000313" key="1">
    <source>
        <dbReference type="EMBL" id="GBO11162.1"/>
    </source>
</evidence>
<dbReference type="Proteomes" id="UP000499080">
    <property type="component" value="Unassembled WGS sequence"/>
</dbReference>
<dbReference type="EMBL" id="BGPR01036098">
    <property type="protein sequence ID" value="GBO11162.1"/>
    <property type="molecule type" value="Genomic_DNA"/>
</dbReference>
<organism evidence="1 2">
    <name type="scientific">Araneus ventricosus</name>
    <name type="common">Orbweaver spider</name>
    <name type="synonym">Epeira ventricosa</name>
    <dbReference type="NCBI Taxonomy" id="182803"/>
    <lineage>
        <taxon>Eukaryota</taxon>
        <taxon>Metazoa</taxon>
        <taxon>Ecdysozoa</taxon>
        <taxon>Arthropoda</taxon>
        <taxon>Chelicerata</taxon>
        <taxon>Arachnida</taxon>
        <taxon>Araneae</taxon>
        <taxon>Araneomorphae</taxon>
        <taxon>Entelegynae</taxon>
        <taxon>Araneoidea</taxon>
        <taxon>Araneidae</taxon>
        <taxon>Araneus</taxon>
    </lineage>
</organism>
<name>A0A4Y2UER0_ARAVE</name>
<protein>
    <submittedName>
        <fullName evidence="1">Uncharacterized protein</fullName>
    </submittedName>
</protein>
<dbReference type="Gene3D" id="1.10.274.60">
    <property type="entry name" value="Spidroin, repetitive domain"/>
    <property type="match status" value="1"/>
</dbReference>
<evidence type="ECO:0000313" key="2">
    <source>
        <dbReference type="Proteomes" id="UP000499080"/>
    </source>
</evidence>
<dbReference type="InterPro" id="IPR043070">
    <property type="entry name" value="Spidroin_repeat"/>
</dbReference>
<dbReference type="OrthoDB" id="6437435at2759"/>
<comment type="caution">
    <text evidence="1">The sequence shown here is derived from an EMBL/GenBank/DDBJ whole genome shotgun (WGS) entry which is preliminary data.</text>
</comment>
<reference evidence="1 2" key="1">
    <citation type="journal article" date="2019" name="Sci. Rep.">
        <title>Orb-weaving spider Araneus ventricosus genome elucidates the spidroin gene catalogue.</title>
        <authorList>
            <person name="Kono N."/>
            <person name="Nakamura H."/>
            <person name="Ohtoshi R."/>
            <person name="Moran D.A.P."/>
            <person name="Shinohara A."/>
            <person name="Yoshida Y."/>
            <person name="Fujiwara M."/>
            <person name="Mori M."/>
            <person name="Tomita M."/>
            <person name="Arakawa K."/>
        </authorList>
    </citation>
    <scope>NUCLEOTIDE SEQUENCE [LARGE SCALE GENOMIC DNA]</scope>
</reference>
<sequence length="277" mass="30982">MTVVTNHRMEVFLPVPRSRHILLRKSDFYPPIVTSICIIGMFYDTSDPGPVSPCFPGRQCISEQAFHQTKSQLRSPAHLERPAHLGRPADLERPAYLGRPAKFSYKKSSSKDPCINTFVSTFVEEVQYSQTLSELFGFFSHTSAMEFCNGKYPEIYEAMIDYGAPNPEFASQQAVEAISESFDTLTSDIVIQVYANSIAKYLFTQGVLTPQNAVQLGKQYADTMEEAASSSDSQYKALKDGFVNFLDSLGLVTSDKVLLIALQYANEWKLAARPRRG</sequence>